<keyword evidence="4 7" id="KW-1133">Transmembrane helix</keyword>
<feature type="transmembrane region" description="Helical" evidence="7">
    <location>
        <begin position="128"/>
        <end position="147"/>
    </location>
</feature>
<sequence length="262" mass="28285">MLSYGFMQRALFVGLCVSIAIPCVGLILVLRKFSMLGDALSHTALAGVCFGLVVGISPTIGAIMSCIIASFSVSIIGKRMKHNEEIAIAVILSLGVGISGILSNYIKSSVNINSFLFGSIISISGREFALVIALTILILIIFFKYYYEFMFYAFNEKEAQKHYVNTRKIDILFTILIGLTISISARVVGALIISSLLVLPVACGLILGKSYKSTLLIAIFLSMLFVLSGLTISYYIGLSPGGAIVILGSITLMIILLYKKRV</sequence>
<protein>
    <submittedName>
        <fullName evidence="8">ABC transporter</fullName>
    </submittedName>
</protein>
<evidence type="ECO:0000256" key="2">
    <source>
        <dbReference type="ARBA" id="ARBA00008034"/>
    </source>
</evidence>
<dbReference type="Gene3D" id="1.10.3470.10">
    <property type="entry name" value="ABC transporter involved in vitamin B12 uptake, BtuC"/>
    <property type="match status" value="1"/>
</dbReference>
<evidence type="ECO:0000256" key="6">
    <source>
        <dbReference type="RuleBase" id="RU003943"/>
    </source>
</evidence>
<feature type="transmembrane region" description="Helical" evidence="7">
    <location>
        <begin position="191"/>
        <end position="208"/>
    </location>
</feature>
<gene>
    <name evidence="8" type="primary">znuB</name>
    <name evidence="8" type="ORF">SAMEA1710456_00816</name>
</gene>
<keyword evidence="6" id="KW-0813">Transport</keyword>
<name>A0AAX3GXD2_CLODI</name>
<dbReference type="PANTHER" id="PTHR30477:SF0">
    <property type="entry name" value="METAL TRANSPORT SYSTEM MEMBRANE PROTEIN TM_0125-RELATED"/>
    <property type="match status" value="1"/>
</dbReference>
<dbReference type="AlphaFoldDB" id="A0AAX3GXD2"/>
<dbReference type="EMBL" id="CAADAT010000003">
    <property type="protein sequence ID" value="VFD53352.1"/>
    <property type="molecule type" value="Genomic_DNA"/>
</dbReference>
<dbReference type="SUPFAM" id="SSF81345">
    <property type="entry name" value="ABC transporter involved in vitamin B12 uptake, BtuC"/>
    <property type="match status" value="1"/>
</dbReference>
<dbReference type="GO" id="GO:0055085">
    <property type="term" value="P:transmembrane transport"/>
    <property type="evidence" value="ECO:0007669"/>
    <property type="project" value="InterPro"/>
</dbReference>
<evidence type="ECO:0000313" key="8">
    <source>
        <dbReference type="EMBL" id="VFD53352.1"/>
    </source>
</evidence>
<feature type="transmembrane region" description="Helical" evidence="7">
    <location>
        <begin position="12"/>
        <end position="30"/>
    </location>
</feature>
<evidence type="ECO:0000313" key="9">
    <source>
        <dbReference type="Proteomes" id="UP000346772"/>
    </source>
</evidence>
<feature type="transmembrane region" description="Helical" evidence="7">
    <location>
        <begin position="168"/>
        <end position="185"/>
    </location>
</feature>
<feature type="transmembrane region" description="Helical" evidence="7">
    <location>
        <begin position="50"/>
        <end position="74"/>
    </location>
</feature>
<dbReference type="Proteomes" id="UP000346772">
    <property type="component" value="Unassembled WGS sequence"/>
</dbReference>
<dbReference type="PANTHER" id="PTHR30477">
    <property type="entry name" value="ABC-TRANSPORTER METAL-BINDING PROTEIN"/>
    <property type="match status" value="1"/>
</dbReference>
<dbReference type="InterPro" id="IPR037294">
    <property type="entry name" value="ABC_BtuC-like"/>
</dbReference>
<keyword evidence="3 6" id="KW-0812">Transmembrane</keyword>
<reference evidence="8 9" key="1">
    <citation type="submission" date="2019-02" db="EMBL/GenBank/DDBJ databases">
        <authorList>
            <consortium name="Pathogen Informatics"/>
        </authorList>
    </citation>
    <scope>NUCLEOTIDE SEQUENCE [LARGE SCALE GENOMIC DNA]</scope>
    <source>
        <strain evidence="8 9">078GUE027</strain>
    </source>
</reference>
<comment type="caution">
    <text evidence="8">The sequence shown here is derived from an EMBL/GenBank/DDBJ whole genome shotgun (WGS) entry which is preliminary data.</text>
</comment>
<evidence type="ECO:0000256" key="4">
    <source>
        <dbReference type="ARBA" id="ARBA00022989"/>
    </source>
</evidence>
<comment type="subcellular location">
    <subcellularLocation>
        <location evidence="6">Cell membrane</location>
        <topology evidence="6">Multi-pass membrane protein</topology>
    </subcellularLocation>
    <subcellularLocation>
        <location evidence="1">Membrane</location>
        <topology evidence="1">Multi-pass membrane protein</topology>
    </subcellularLocation>
</comment>
<organism evidence="8 9">
    <name type="scientific">Clostridioides difficile</name>
    <name type="common">Peptoclostridium difficile</name>
    <dbReference type="NCBI Taxonomy" id="1496"/>
    <lineage>
        <taxon>Bacteria</taxon>
        <taxon>Bacillati</taxon>
        <taxon>Bacillota</taxon>
        <taxon>Clostridia</taxon>
        <taxon>Peptostreptococcales</taxon>
        <taxon>Peptostreptococcaceae</taxon>
        <taxon>Clostridioides</taxon>
    </lineage>
</organism>
<proteinExistence type="inferred from homology"/>
<dbReference type="Pfam" id="PF00950">
    <property type="entry name" value="ABC-3"/>
    <property type="match status" value="1"/>
</dbReference>
<accession>A0AAX3GXD2</accession>
<evidence type="ECO:0000256" key="3">
    <source>
        <dbReference type="ARBA" id="ARBA00022692"/>
    </source>
</evidence>
<dbReference type="InterPro" id="IPR001626">
    <property type="entry name" value="ABC_TroCD"/>
</dbReference>
<keyword evidence="5 7" id="KW-0472">Membrane</keyword>
<comment type="similarity">
    <text evidence="2 6">Belongs to the ABC-3 integral membrane protein family.</text>
</comment>
<dbReference type="RefSeq" id="WP_003419984.1">
    <property type="nucleotide sequence ID" value="NZ_BEHB01000002.1"/>
</dbReference>
<evidence type="ECO:0000256" key="1">
    <source>
        <dbReference type="ARBA" id="ARBA00004141"/>
    </source>
</evidence>
<feature type="transmembrane region" description="Helical" evidence="7">
    <location>
        <begin position="86"/>
        <end position="106"/>
    </location>
</feature>
<evidence type="ECO:0000256" key="7">
    <source>
        <dbReference type="SAM" id="Phobius"/>
    </source>
</evidence>
<feature type="transmembrane region" description="Helical" evidence="7">
    <location>
        <begin position="215"/>
        <end position="236"/>
    </location>
</feature>
<dbReference type="GO" id="GO:0043190">
    <property type="term" value="C:ATP-binding cassette (ABC) transporter complex"/>
    <property type="evidence" value="ECO:0007669"/>
    <property type="project" value="InterPro"/>
</dbReference>
<evidence type="ECO:0000256" key="5">
    <source>
        <dbReference type="ARBA" id="ARBA00023136"/>
    </source>
</evidence>
<feature type="transmembrane region" description="Helical" evidence="7">
    <location>
        <begin position="242"/>
        <end position="258"/>
    </location>
</feature>